<feature type="domain" description="N-acetylmuramoyl-L-alanine amidase" evidence="6">
    <location>
        <begin position="10"/>
        <end position="145"/>
    </location>
</feature>
<comment type="catalytic activity">
    <reaction evidence="1">
        <text>Hydrolyzes the link between N-acetylmuramoyl residues and L-amino acid residues in certain cell-wall glycopeptides.</text>
        <dbReference type="EC" id="3.5.1.28"/>
    </reaction>
</comment>
<dbReference type="PANTHER" id="PTHR30417">
    <property type="entry name" value="N-ACETYLMURAMOYL-L-ALANINE AMIDASE AMID"/>
    <property type="match status" value="1"/>
</dbReference>
<dbReference type="InterPro" id="IPR002477">
    <property type="entry name" value="Peptidoglycan-bd-like"/>
</dbReference>
<proteinExistence type="inferred from homology"/>
<keyword evidence="4" id="KW-0378">Hydrolase</keyword>
<dbReference type="InterPro" id="IPR036505">
    <property type="entry name" value="Amidase/PGRP_sf"/>
</dbReference>
<keyword evidence="8" id="KW-1185">Reference proteome</keyword>
<evidence type="ECO:0000256" key="1">
    <source>
        <dbReference type="ARBA" id="ARBA00001561"/>
    </source>
</evidence>
<dbReference type="GO" id="GO:0009254">
    <property type="term" value="P:peptidoglycan turnover"/>
    <property type="evidence" value="ECO:0007669"/>
    <property type="project" value="TreeGrafter"/>
</dbReference>
<reference evidence="7 8" key="1">
    <citation type="submission" date="2014-07" db="EMBL/GenBank/DDBJ databases">
        <title>Tepidicaulis marinum gen. nov., sp. nov., a novel marine bacterium denitrifying nitrate to nitrous oxide strictly under microaerobic conditions.</title>
        <authorList>
            <person name="Takeuchi M."/>
            <person name="Yamagishi T."/>
            <person name="Kamagata Y."/>
            <person name="Oshima K."/>
            <person name="Hattori M."/>
            <person name="Katayama T."/>
            <person name="Hanada S."/>
            <person name="Tamaki H."/>
            <person name="Marumo K."/>
            <person name="Maeda H."/>
            <person name="Nedachi M."/>
            <person name="Iwasaki W."/>
            <person name="Suwa Y."/>
            <person name="Sakata S."/>
        </authorList>
    </citation>
    <scope>NUCLEOTIDE SEQUENCE [LARGE SCALE GENOMIC DNA]</scope>
    <source>
        <strain evidence="7 8">MA2</strain>
    </source>
</reference>
<evidence type="ECO:0000259" key="6">
    <source>
        <dbReference type="SMART" id="SM00644"/>
    </source>
</evidence>
<gene>
    <name evidence="7" type="ORF">M2A_3171</name>
</gene>
<protein>
    <recommendedName>
        <fullName evidence="3">N-acetylmuramoyl-L-alanine amidase</fullName>
        <ecNumber evidence="3">3.5.1.28</ecNumber>
    </recommendedName>
</protein>
<dbReference type="GO" id="GO:0008745">
    <property type="term" value="F:N-acetylmuramoyl-L-alanine amidase activity"/>
    <property type="evidence" value="ECO:0007669"/>
    <property type="project" value="UniProtKB-EC"/>
</dbReference>
<dbReference type="InterPro" id="IPR051206">
    <property type="entry name" value="NAMLAA_amidase_2"/>
</dbReference>
<dbReference type="RefSeq" id="WP_045449530.1">
    <property type="nucleotide sequence ID" value="NZ_BBIO01000024.1"/>
</dbReference>
<keyword evidence="5" id="KW-0961">Cell wall biogenesis/degradation</keyword>
<dbReference type="InterPro" id="IPR002502">
    <property type="entry name" value="Amidase_domain"/>
</dbReference>
<dbReference type="eggNOG" id="COG3023">
    <property type="taxonomic scope" value="Bacteria"/>
</dbReference>
<comment type="caution">
    <text evidence="7">The sequence shown here is derived from an EMBL/GenBank/DDBJ whole genome shotgun (WGS) entry which is preliminary data.</text>
</comment>
<dbReference type="SMART" id="SM00644">
    <property type="entry name" value="Ami_2"/>
    <property type="match status" value="1"/>
</dbReference>
<organism evidence="7 8">
    <name type="scientific">Tepidicaulis marinus</name>
    <dbReference type="NCBI Taxonomy" id="1333998"/>
    <lineage>
        <taxon>Bacteria</taxon>
        <taxon>Pseudomonadati</taxon>
        <taxon>Pseudomonadota</taxon>
        <taxon>Alphaproteobacteria</taxon>
        <taxon>Hyphomicrobiales</taxon>
        <taxon>Parvibaculaceae</taxon>
        <taxon>Tepidicaulis</taxon>
    </lineage>
</organism>
<dbReference type="Pfam" id="PF01510">
    <property type="entry name" value="Amidase_2"/>
    <property type="match status" value="1"/>
</dbReference>
<dbReference type="CDD" id="cd06583">
    <property type="entry name" value="PGRP"/>
    <property type="match status" value="1"/>
</dbReference>
<dbReference type="EMBL" id="BBIO01000024">
    <property type="protein sequence ID" value="GAK46672.1"/>
    <property type="molecule type" value="Genomic_DNA"/>
</dbReference>
<dbReference type="Gene3D" id="1.10.101.10">
    <property type="entry name" value="PGBD-like superfamily/PGBD"/>
    <property type="match status" value="1"/>
</dbReference>
<dbReference type="SUPFAM" id="SSF47090">
    <property type="entry name" value="PGBD-like"/>
    <property type="match status" value="1"/>
</dbReference>
<dbReference type="PANTHER" id="PTHR30417:SF1">
    <property type="entry name" value="N-ACETYLMURAMOYL-L-ALANINE AMIDASE AMID"/>
    <property type="match status" value="1"/>
</dbReference>
<dbReference type="Proteomes" id="UP000028702">
    <property type="component" value="Unassembled WGS sequence"/>
</dbReference>
<comment type="similarity">
    <text evidence="2">Belongs to the N-acetylmuramoyl-L-alanine amidase 2 family.</text>
</comment>
<dbReference type="InterPro" id="IPR036365">
    <property type="entry name" value="PGBD-like_sf"/>
</dbReference>
<dbReference type="GO" id="GO:0009253">
    <property type="term" value="P:peptidoglycan catabolic process"/>
    <property type="evidence" value="ECO:0007669"/>
    <property type="project" value="InterPro"/>
</dbReference>
<evidence type="ECO:0000313" key="8">
    <source>
        <dbReference type="Proteomes" id="UP000028702"/>
    </source>
</evidence>
<dbReference type="AlphaFoldDB" id="A0A081BF54"/>
<dbReference type="SUPFAM" id="SSF55846">
    <property type="entry name" value="N-acetylmuramoyl-L-alanine amidase-like"/>
    <property type="match status" value="1"/>
</dbReference>
<accession>A0A081BF54</accession>
<evidence type="ECO:0000256" key="5">
    <source>
        <dbReference type="ARBA" id="ARBA00023316"/>
    </source>
</evidence>
<evidence type="ECO:0000256" key="2">
    <source>
        <dbReference type="ARBA" id="ARBA00007553"/>
    </source>
</evidence>
<sequence>MSLEITECPSPNHEERRAPIDMLLLHYTGMETGEAARERLCDASAKVSAHYLVEEDGRILRLVPEERRAWHAGIASWRGQSDINSCSIGIEIVNGGHDFGYPDFAAPQIAAVEALCLDILTRHEIAPARVLGHSDVAPERKADPGEKFPWNRLAKAGIGHWVEPQEIVDGPVLQRGDRGDTVAELQFQLADYGYGIEVLGVFDAKTEAVVRAFQRHFRQARVDGIADVSTVATLRALRDTLAGH</sequence>
<dbReference type="Pfam" id="PF01471">
    <property type="entry name" value="PG_binding_1"/>
    <property type="match status" value="1"/>
</dbReference>
<dbReference type="Gene3D" id="3.40.80.10">
    <property type="entry name" value="Peptidoglycan recognition protein-like"/>
    <property type="match status" value="1"/>
</dbReference>
<dbReference type="InterPro" id="IPR036366">
    <property type="entry name" value="PGBDSf"/>
</dbReference>
<evidence type="ECO:0000256" key="4">
    <source>
        <dbReference type="ARBA" id="ARBA00022801"/>
    </source>
</evidence>
<dbReference type="STRING" id="1333998.M2A_3171"/>
<dbReference type="EC" id="3.5.1.28" evidence="3"/>
<dbReference type="GO" id="GO:0071555">
    <property type="term" value="P:cell wall organization"/>
    <property type="evidence" value="ECO:0007669"/>
    <property type="project" value="UniProtKB-KW"/>
</dbReference>
<name>A0A081BF54_9HYPH</name>
<dbReference type="GO" id="GO:0019867">
    <property type="term" value="C:outer membrane"/>
    <property type="evidence" value="ECO:0007669"/>
    <property type="project" value="TreeGrafter"/>
</dbReference>
<evidence type="ECO:0000313" key="7">
    <source>
        <dbReference type="EMBL" id="GAK46672.1"/>
    </source>
</evidence>
<evidence type="ECO:0000256" key="3">
    <source>
        <dbReference type="ARBA" id="ARBA00011901"/>
    </source>
</evidence>